<evidence type="ECO:0000256" key="2">
    <source>
        <dbReference type="ARBA" id="ARBA00022490"/>
    </source>
</evidence>
<comment type="catalytic activity">
    <reaction evidence="5 7">
        <text>2-deoxy-D-ribose 5-phosphate = D-glyceraldehyde 3-phosphate + acetaldehyde</text>
        <dbReference type="Rhea" id="RHEA:12821"/>
        <dbReference type="ChEBI" id="CHEBI:15343"/>
        <dbReference type="ChEBI" id="CHEBI:59776"/>
        <dbReference type="ChEBI" id="CHEBI:62877"/>
        <dbReference type="EC" id="4.1.2.4"/>
    </reaction>
</comment>
<dbReference type="AlphaFoldDB" id="A0A518DET7"/>
<dbReference type="Gene3D" id="3.20.20.70">
    <property type="entry name" value="Aldolase class I"/>
    <property type="match status" value="1"/>
</dbReference>
<keyword evidence="9" id="KW-1185">Reference proteome</keyword>
<dbReference type="InterPro" id="IPR028581">
    <property type="entry name" value="DeoC_typeI"/>
</dbReference>
<dbReference type="UniPathway" id="UPA00002">
    <property type="reaction ID" value="UER00468"/>
</dbReference>
<evidence type="ECO:0000256" key="4">
    <source>
        <dbReference type="ARBA" id="ARBA00023270"/>
    </source>
</evidence>
<dbReference type="KEGG" id="pnd:Pla175_33490"/>
<dbReference type="Proteomes" id="UP000317429">
    <property type="component" value="Chromosome"/>
</dbReference>
<dbReference type="GO" id="GO:0005737">
    <property type="term" value="C:cytoplasm"/>
    <property type="evidence" value="ECO:0007669"/>
    <property type="project" value="UniProtKB-SubCell"/>
</dbReference>
<evidence type="ECO:0000256" key="6">
    <source>
        <dbReference type="ARBA" id="ARBA00056337"/>
    </source>
</evidence>
<comment type="similarity">
    <text evidence="1 7">Belongs to the DeoC/FbaB aldolase family. DeoC type 1 subfamily.</text>
</comment>
<dbReference type="EC" id="4.1.2.4" evidence="7"/>
<reference evidence="8 9" key="1">
    <citation type="submission" date="2019-02" db="EMBL/GenBank/DDBJ databases">
        <title>Deep-cultivation of Planctomycetes and their phenomic and genomic characterization uncovers novel biology.</title>
        <authorList>
            <person name="Wiegand S."/>
            <person name="Jogler M."/>
            <person name="Boedeker C."/>
            <person name="Pinto D."/>
            <person name="Vollmers J."/>
            <person name="Rivas-Marin E."/>
            <person name="Kohn T."/>
            <person name="Peeters S.H."/>
            <person name="Heuer A."/>
            <person name="Rast P."/>
            <person name="Oberbeckmann S."/>
            <person name="Bunk B."/>
            <person name="Jeske O."/>
            <person name="Meyerdierks A."/>
            <person name="Storesund J.E."/>
            <person name="Kallscheuer N."/>
            <person name="Luecker S."/>
            <person name="Lage O.M."/>
            <person name="Pohl T."/>
            <person name="Merkel B.J."/>
            <person name="Hornburger P."/>
            <person name="Mueller R.-W."/>
            <person name="Bruemmer F."/>
            <person name="Labrenz M."/>
            <person name="Spormann A.M."/>
            <person name="Op den Camp H."/>
            <person name="Overmann J."/>
            <person name="Amann R."/>
            <person name="Jetten M.S.M."/>
            <person name="Mascher T."/>
            <person name="Medema M.H."/>
            <person name="Devos D.P."/>
            <person name="Kaster A.-K."/>
            <person name="Ovreas L."/>
            <person name="Rohde M."/>
            <person name="Galperin M.Y."/>
            <person name="Jogler C."/>
        </authorList>
    </citation>
    <scope>NUCLEOTIDE SEQUENCE [LARGE SCALE GENOMIC DNA]</scope>
    <source>
        <strain evidence="8 9">Pla175</strain>
    </source>
</reference>
<keyword evidence="2 7" id="KW-0963">Cytoplasm</keyword>
<dbReference type="CDD" id="cd00959">
    <property type="entry name" value="DeoC"/>
    <property type="match status" value="1"/>
</dbReference>
<dbReference type="SUPFAM" id="SSF51569">
    <property type="entry name" value="Aldolase"/>
    <property type="match status" value="1"/>
</dbReference>
<dbReference type="GO" id="GO:0009264">
    <property type="term" value="P:deoxyribonucleotide catabolic process"/>
    <property type="evidence" value="ECO:0007669"/>
    <property type="project" value="UniProtKB-UniRule"/>
</dbReference>
<dbReference type="FunFam" id="3.20.20.70:FF:000044">
    <property type="entry name" value="Deoxyribose-phosphate aldolase"/>
    <property type="match status" value="1"/>
</dbReference>
<organism evidence="8 9">
    <name type="scientific">Pirellulimonas nuda</name>
    <dbReference type="NCBI Taxonomy" id="2528009"/>
    <lineage>
        <taxon>Bacteria</taxon>
        <taxon>Pseudomonadati</taxon>
        <taxon>Planctomycetota</taxon>
        <taxon>Planctomycetia</taxon>
        <taxon>Pirellulales</taxon>
        <taxon>Lacipirellulaceae</taxon>
        <taxon>Pirellulimonas</taxon>
    </lineage>
</organism>
<evidence type="ECO:0000313" key="8">
    <source>
        <dbReference type="EMBL" id="QDU89952.1"/>
    </source>
</evidence>
<comment type="subcellular location">
    <subcellularLocation>
        <location evidence="7">Cytoplasm</location>
    </subcellularLocation>
</comment>
<comment type="function">
    <text evidence="6 7">Catalyzes a reversible aldol reaction between acetaldehyde and D-glyceraldehyde 3-phosphate to generate 2-deoxy-D-ribose 5-phosphate.</text>
</comment>
<proteinExistence type="inferred from homology"/>
<dbReference type="OrthoDB" id="9778711at2"/>
<feature type="active site" description="Schiff-base intermediate with acetaldehyde" evidence="7">
    <location>
        <position position="156"/>
    </location>
</feature>
<evidence type="ECO:0000313" key="9">
    <source>
        <dbReference type="Proteomes" id="UP000317429"/>
    </source>
</evidence>
<dbReference type="GO" id="GO:0004139">
    <property type="term" value="F:deoxyribose-phosphate aldolase activity"/>
    <property type="evidence" value="ECO:0007669"/>
    <property type="project" value="UniProtKB-UniRule"/>
</dbReference>
<dbReference type="GO" id="GO:0016052">
    <property type="term" value="P:carbohydrate catabolic process"/>
    <property type="evidence" value="ECO:0007669"/>
    <property type="project" value="TreeGrafter"/>
</dbReference>
<dbReference type="RefSeq" id="WP_145287495.1">
    <property type="nucleotide sequence ID" value="NZ_CP036291.1"/>
</dbReference>
<comment type="pathway">
    <text evidence="7">Carbohydrate degradation; 2-deoxy-D-ribose 1-phosphate degradation; D-glyceraldehyde 3-phosphate and acetaldehyde from 2-deoxy-alpha-D-ribose 1-phosphate: step 2/2.</text>
</comment>
<accession>A0A518DET7</accession>
<protein>
    <recommendedName>
        <fullName evidence="7">Deoxyribose-phosphate aldolase</fullName>
        <shortName evidence="7">DERA</shortName>
        <ecNumber evidence="7">4.1.2.4</ecNumber>
    </recommendedName>
    <alternativeName>
        <fullName evidence="7">2-deoxy-D-ribose 5-phosphate aldolase</fullName>
    </alternativeName>
    <alternativeName>
        <fullName evidence="7">Phosphodeoxyriboaldolase</fullName>
        <shortName evidence="7">Deoxyriboaldolase</shortName>
    </alternativeName>
</protein>
<dbReference type="PANTHER" id="PTHR10889">
    <property type="entry name" value="DEOXYRIBOSE-PHOSPHATE ALDOLASE"/>
    <property type="match status" value="1"/>
</dbReference>
<dbReference type="InterPro" id="IPR013785">
    <property type="entry name" value="Aldolase_TIM"/>
</dbReference>
<dbReference type="InterPro" id="IPR002915">
    <property type="entry name" value="DeoC/FbaB/LacD_aldolase"/>
</dbReference>
<name>A0A518DET7_9BACT</name>
<feature type="active site" description="Proton donor/acceptor" evidence="7">
    <location>
        <position position="195"/>
    </location>
</feature>
<dbReference type="HAMAP" id="MF_00114">
    <property type="entry name" value="DeoC_type1"/>
    <property type="match status" value="1"/>
</dbReference>
<dbReference type="InterPro" id="IPR011343">
    <property type="entry name" value="DeoC"/>
</dbReference>
<gene>
    <name evidence="8" type="primary">deoC1</name>
    <name evidence="7" type="synonym">deoC</name>
    <name evidence="8" type="ORF">Pla175_33490</name>
</gene>
<sequence length="235" mass="24196">MSQSLVSMIDHAVLHPTHGQAELRAACELCTRLGVASVCVKPSYVRLAAELLAGSDVVPSTVIGFPHGGTTTSVKVAETREACRAGAGEVDVVVNLGRVFSGDWDYVLADIRAVVEAAGELDAITKVIFETGLLPSDVEKTKLCELSERAGAAFVKTSTGFGMVKDAAGNLVATGATEHDIALMRRVCSPAVAVKASGGIRSLADAQRLVALGATRLGTSATQAIAAGERSDAAY</sequence>
<dbReference type="NCBIfam" id="TIGR00126">
    <property type="entry name" value="deoC"/>
    <property type="match status" value="1"/>
</dbReference>
<dbReference type="PIRSF" id="PIRSF001357">
    <property type="entry name" value="DeoC"/>
    <property type="match status" value="1"/>
</dbReference>
<evidence type="ECO:0000256" key="5">
    <source>
        <dbReference type="ARBA" id="ARBA00048791"/>
    </source>
</evidence>
<dbReference type="EMBL" id="CP036291">
    <property type="protein sequence ID" value="QDU89952.1"/>
    <property type="molecule type" value="Genomic_DNA"/>
</dbReference>
<evidence type="ECO:0000256" key="1">
    <source>
        <dbReference type="ARBA" id="ARBA00010936"/>
    </source>
</evidence>
<evidence type="ECO:0000256" key="3">
    <source>
        <dbReference type="ARBA" id="ARBA00023239"/>
    </source>
</evidence>
<dbReference type="PANTHER" id="PTHR10889:SF1">
    <property type="entry name" value="DEOXYRIBOSE-PHOSPHATE ALDOLASE"/>
    <property type="match status" value="1"/>
</dbReference>
<keyword evidence="4 7" id="KW-0704">Schiff base</keyword>
<dbReference type="SMART" id="SM01133">
    <property type="entry name" value="DeoC"/>
    <property type="match status" value="1"/>
</dbReference>
<dbReference type="GO" id="GO:0006018">
    <property type="term" value="P:2-deoxyribose 1-phosphate catabolic process"/>
    <property type="evidence" value="ECO:0007669"/>
    <property type="project" value="UniProtKB-UniRule"/>
</dbReference>
<keyword evidence="3 7" id="KW-0456">Lyase</keyword>
<feature type="active site" description="Proton donor/acceptor" evidence="7">
    <location>
        <position position="91"/>
    </location>
</feature>
<evidence type="ECO:0000256" key="7">
    <source>
        <dbReference type="HAMAP-Rule" id="MF_00114"/>
    </source>
</evidence>
<dbReference type="Pfam" id="PF01791">
    <property type="entry name" value="DeoC"/>
    <property type="match status" value="1"/>
</dbReference>